<dbReference type="Proteomes" id="UP000799302">
    <property type="component" value="Unassembled WGS sequence"/>
</dbReference>
<evidence type="ECO:0000313" key="1">
    <source>
        <dbReference type="EMBL" id="KAF2664322.1"/>
    </source>
</evidence>
<proteinExistence type="predicted"/>
<dbReference type="OrthoDB" id="3204049at2759"/>
<accession>A0A6A6TWY3</accession>
<evidence type="ECO:0000313" key="2">
    <source>
        <dbReference type="Proteomes" id="UP000799302"/>
    </source>
</evidence>
<organism evidence="1 2">
    <name type="scientific">Microthyrium microscopicum</name>
    <dbReference type="NCBI Taxonomy" id="703497"/>
    <lineage>
        <taxon>Eukaryota</taxon>
        <taxon>Fungi</taxon>
        <taxon>Dikarya</taxon>
        <taxon>Ascomycota</taxon>
        <taxon>Pezizomycotina</taxon>
        <taxon>Dothideomycetes</taxon>
        <taxon>Dothideomycetes incertae sedis</taxon>
        <taxon>Microthyriales</taxon>
        <taxon>Microthyriaceae</taxon>
        <taxon>Microthyrium</taxon>
    </lineage>
</organism>
<dbReference type="AlphaFoldDB" id="A0A6A6TWY3"/>
<gene>
    <name evidence="1" type="ORF">BT63DRAFT_460624</name>
</gene>
<sequence>MRNSFIVMISRGPDITTLLPTPYTYSTTCDTINLTESHLNCRELEVALSTYASTLISLDIKIDFLALGTIGNDDWEQQIGDGDKQRGLRRTLNLKHYTALKHVKVDPELLLGFSETPSPELSDCLPECLESLHFPSEGDQWWAHSSPWKTTALPQKLERYIVQHGSLKVIKYEHFYAASDESWKHLTPLRELCQEIGISLEESDRKS</sequence>
<keyword evidence="2" id="KW-1185">Reference proteome</keyword>
<dbReference type="EMBL" id="MU004243">
    <property type="protein sequence ID" value="KAF2664322.1"/>
    <property type="molecule type" value="Genomic_DNA"/>
</dbReference>
<protein>
    <submittedName>
        <fullName evidence="1">Uncharacterized protein</fullName>
    </submittedName>
</protein>
<reference evidence="1" key="1">
    <citation type="journal article" date="2020" name="Stud. Mycol.">
        <title>101 Dothideomycetes genomes: a test case for predicting lifestyles and emergence of pathogens.</title>
        <authorList>
            <person name="Haridas S."/>
            <person name="Albert R."/>
            <person name="Binder M."/>
            <person name="Bloem J."/>
            <person name="Labutti K."/>
            <person name="Salamov A."/>
            <person name="Andreopoulos B."/>
            <person name="Baker S."/>
            <person name="Barry K."/>
            <person name="Bills G."/>
            <person name="Bluhm B."/>
            <person name="Cannon C."/>
            <person name="Castanera R."/>
            <person name="Culley D."/>
            <person name="Daum C."/>
            <person name="Ezra D."/>
            <person name="Gonzalez J."/>
            <person name="Henrissat B."/>
            <person name="Kuo A."/>
            <person name="Liang C."/>
            <person name="Lipzen A."/>
            <person name="Lutzoni F."/>
            <person name="Magnuson J."/>
            <person name="Mondo S."/>
            <person name="Nolan M."/>
            <person name="Ohm R."/>
            <person name="Pangilinan J."/>
            <person name="Park H.-J."/>
            <person name="Ramirez L."/>
            <person name="Alfaro M."/>
            <person name="Sun H."/>
            <person name="Tritt A."/>
            <person name="Yoshinaga Y."/>
            <person name="Zwiers L.-H."/>
            <person name="Turgeon B."/>
            <person name="Goodwin S."/>
            <person name="Spatafora J."/>
            <person name="Crous P."/>
            <person name="Grigoriev I."/>
        </authorList>
    </citation>
    <scope>NUCLEOTIDE SEQUENCE</scope>
    <source>
        <strain evidence="1">CBS 115976</strain>
    </source>
</reference>
<name>A0A6A6TWY3_9PEZI</name>